<keyword evidence="5" id="KW-0472">Membrane</keyword>
<keyword evidence="4" id="KW-0808">Transferase</keyword>
<proteinExistence type="predicted"/>
<evidence type="ECO:0000256" key="5">
    <source>
        <dbReference type="ARBA" id="ARBA00023136"/>
    </source>
</evidence>
<dbReference type="RefSeq" id="WP_188525622.1">
    <property type="nucleotide sequence ID" value="NZ_BMGI01000001.1"/>
</dbReference>
<comment type="caution">
    <text evidence="7">The sequence shown here is derived from an EMBL/GenBank/DDBJ whole genome shotgun (WGS) entry which is preliminary data.</text>
</comment>
<evidence type="ECO:0000256" key="2">
    <source>
        <dbReference type="ARBA" id="ARBA00022475"/>
    </source>
</evidence>
<dbReference type="CDD" id="cd07984">
    <property type="entry name" value="LPLAT_LABLAT-like"/>
    <property type="match status" value="1"/>
</dbReference>
<reference evidence="8" key="1">
    <citation type="journal article" date="2019" name="Int. J. Syst. Evol. Microbiol.">
        <title>The Global Catalogue of Microorganisms (GCM) 10K type strain sequencing project: providing services to taxonomists for standard genome sequencing and annotation.</title>
        <authorList>
            <consortium name="The Broad Institute Genomics Platform"/>
            <consortium name="The Broad Institute Genome Sequencing Center for Infectious Disease"/>
            <person name="Wu L."/>
            <person name="Ma J."/>
        </authorList>
    </citation>
    <scope>NUCLEOTIDE SEQUENCE [LARGE SCALE GENOMIC DNA]</scope>
    <source>
        <strain evidence="8">CGMCC 1.12922</strain>
    </source>
</reference>
<dbReference type="InterPro" id="IPR004960">
    <property type="entry name" value="LipA_acyltrans"/>
</dbReference>
<keyword evidence="3" id="KW-0997">Cell inner membrane</keyword>
<dbReference type="Proteomes" id="UP000617355">
    <property type="component" value="Unassembled WGS sequence"/>
</dbReference>
<name>A0ABQ1QAP6_9RHOB</name>
<evidence type="ECO:0000256" key="3">
    <source>
        <dbReference type="ARBA" id="ARBA00022519"/>
    </source>
</evidence>
<dbReference type="Pfam" id="PF03279">
    <property type="entry name" value="Lip_A_acyltrans"/>
    <property type="match status" value="1"/>
</dbReference>
<organism evidence="7 8">
    <name type="scientific">Sinisalibacter lacisalsi</name>
    <dbReference type="NCBI Taxonomy" id="1526570"/>
    <lineage>
        <taxon>Bacteria</taxon>
        <taxon>Pseudomonadati</taxon>
        <taxon>Pseudomonadota</taxon>
        <taxon>Alphaproteobacteria</taxon>
        <taxon>Rhodobacterales</taxon>
        <taxon>Roseobacteraceae</taxon>
        <taxon>Sinisalibacter</taxon>
    </lineage>
</organism>
<sequence length="291" mass="32788">MFSRPFRFTWNQLRYIPLLSALTLSRWRRFGTRSRALGSAIGMVMRWFPPARWRFEREVLRAFPNMPRGERARLSGEMGRQMGQTLFEIYHCAEFQTRQDRFNVSGPGLAALEEARAAGKGAIIVSGHFGQWEAVRAVLKARGMETGAVYKPQTNPHYQRRLLSGIEAGGKPILETGRIGTKALVRHLRAGGFMAILLDEKYVEGVRLPFLGRPALTSLAAAQLALKYGLVMVPAYGIRRADGNSFDVTFEEAIPHTDPLTMTQAFNDSLSARIMANPDQWYWLLGRWNGA</sequence>
<keyword evidence="8" id="KW-1185">Reference proteome</keyword>
<dbReference type="PANTHER" id="PTHR30606">
    <property type="entry name" value="LIPID A BIOSYNTHESIS LAUROYL ACYLTRANSFERASE"/>
    <property type="match status" value="1"/>
</dbReference>
<protein>
    <submittedName>
        <fullName evidence="7">Lauroyl acyltransferase</fullName>
    </submittedName>
</protein>
<dbReference type="GO" id="GO:0016746">
    <property type="term" value="F:acyltransferase activity"/>
    <property type="evidence" value="ECO:0007669"/>
    <property type="project" value="UniProtKB-KW"/>
</dbReference>
<keyword evidence="2" id="KW-1003">Cell membrane</keyword>
<evidence type="ECO:0000256" key="4">
    <source>
        <dbReference type="ARBA" id="ARBA00022679"/>
    </source>
</evidence>
<accession>A0ABQ1QAP6</accession>
<evidence type="ECO:0000256" key="6">
    <source>
        <dbReference type="ARBA" id="ARBA00023315"/>
    </source>
</evidence>
<comment type="subcellular location">
    <subcellularLocation>
        <location evidence="1">Cell inner membrane</location>
    </subcellularLocation>
</comment>
<dbReference type="PANTHER" id="PTHR30606:SF10">
    <property type="entry name" value="PHOSPHATIDYLINOSITOL MANNOSIDE ACYLTRANSFERASE"/>
    <property type="match status" value="1"/>
</dbReference>
<evidence type="ECO:0000256" key="1">
    <source>
        <dbReference type="ARBA" id="ARBA00004533"/>
    </source>
</evidence>
<dbReference type="EMBL" id="BMGI01000001">
    <property type="protein sequence ID" value="GGD19921.1"/>
    <property type="molecule type" value="Genomic_DNA"/>
</dbReference>
<evidence type="ECO:0000313" key="7">
    <source>
        <dbReference type="EMBL" id="GGD19921.1"/>
    </source>
</evidence>
<evidence type="ECO:0000313" key="8">
    <source>
        <dbReference type="Proteomes" id="UP000617355"/>
    </source>
</evidence>
<keyword evidence="6 7" id="KW-0012">Acyltransferase</keyword>
<gene>
    <name evidence="7" type="ORF">GCM10011358_00670</name>
</gene>